<evidence type="ECO:0000313" key="1">
    <source>
        <dbReference type="EMBL" id="KKL26902.1"/>
    </source>
</evidence>
<dbReference type="EMBL" id="LAZR01035668">
    <property type="protein sequence ID" value="KKL26902.1"/>
    <property type="molecule type" value="Genomic_DNA"/>
</dbReference>
<protein>
    <submittedName>
        <fullName evidence="1">Uncharacterized protein</fullName>
    </submittedName>
</protein>
<gene>
    <name evidence="1" type="ORF">LCGC14_2390590</name>
</gene>
<organism evidence="1">
    <name type="scientific">marine sediment metagenome</name>
    <dbReference type="NCBI Taxonomy" id="412755"/>
    <lineage>
        <taxon>unclassified sequences</taxon>
        <taxon>metagenomes</taxon>
        <taxon>ecological metagenomes</taxon>
    </lineage>
</organism>
<accession>A0A0F9CKC6</accession>
<sequence length="137" mass="14673">MRTSLAFALVLSLAAVASAGVVTPVVVNQGAAPGAAGLTVYQVYLTAPPLVEPDPGIGNKITGFDGKFEGDMNQVWAWGSVSTPLMDNLDLYDQDQIPPTLKIFTQQDKDRDSHVVWHVQPWDGGGAELLWVDPMPV</sequence>
<comment type="caution">
    <text evidence="1">The sequence shown here is derived from an EMBL/GenBank/DDBJ whole genome shotgun (WGS) entry which is preliminary data.</text>
</comment>
<feature type="non-terminal residue" evidence="1">
    <location>
        <position position="137"/>
    </location>
</feature>
<proteinExistence type="predicted"/>
<reference evidence="1" key="1">
    <citation type="journal article" date="2015" name="Nature">
        <title>Complex archaea that bridge the gap between prokaryotes and eukaryotes.</title>
        <authorList>
            <person name="Spang A."/>
            <person name="Saw J.H."/>
            <person name="Jorgensen S.L."/>
            <person name="Zaremba-Niedzwiedzka K."/>
            <person name="Martijn J."/>
            <person name="Lind A.E."/>
            <person name="van Eijk R."/>
            <person name="Schleper C."/>
            <person name="Guy L."/>
            <person name="Ettema T.J."/>
        </authorList>
    </citation>
    <scope>NUCLEOTIDE SEQUENCE</scope>
</reference>
<dbReference type="AlphaFoldDB" id="A0A0F9CKC6"/>
<name>A0A0F9CKC6_9ZZZZ</name>